<dbReference type="EnsemblPlants" id="LPERR04G21280.2">
    <property type="protein sequence ID" value="LPERR04G21280.2"/>
    <property type="gene ID" value="LPERR04G21280"/>
</dbReference>
<dbReference type="SUPFAM" id="SSF52058">
    <property type="entry name" value="L domain-like"/>
    <property type="match status" value="1"/>
</dbReference>
<evidence type="ECO:0000256" key="1">
    <source>
        <dbReference type="SAM" id="SignalP"/>
    </source>
</evidence>
<dbReference type="SUPFAM" id="SSF52047">
    <property type="entry name" value="RNI-like"/>
    <property type="match status" value="1"/>
</dbReference>
<keyword evidence="3" id="KW-1185">Reference proteome</keyword>
<evidence type="ECO:0000313" key="2">
    <source>
        <dbReference type="EnsemblPlants" id="LPERR04G21280.2"/>
    </source>
</evidence>
<reference evidence="3" key="2">
    <citation type="submission" date="2013-12" db="EMBL/GenBank/DDBJ databases">
        <authorList>
            <person name="Yu Y."/>
            <person name="Lee S."/>
            <person name="de Baynast K."/>
            <person name="Wissotski M."/>
            <person name="Liu L."/>
            <person name="Talag J."/>
            <person name="Goicoechea J."/>
            <person name="Angelova A."/>
            <person name="Jetty R."/>
            <person name="Kudrna D."/>
            <person name="Golser W."/>
            <person name="Rivera L."/>
            <person name="Zhang J."/>
            <person name="Wing R."/>
        </authorList>
    </citation>
    <scope>NUCLEOTIDE SEQUENCE</scope>
</reference>
<dbReference type="STRING" id="77586.A0A0D9W9N9"/>
<name>A0A0D9W9N9_9ORYZ</name>
<dbReference type="Gene3D" id="3.80.10.10">
    <property type="entry name" value="Ribonuclease Inhibitor"/>
    <property type="match status" value="2"/>
</dbReference>
<evidence type="ECO:0000313" key="3">
    <source>
        <dbReference type="Proteomes" id="UP000032180"/>
    </source>
</evidence>
<keyword evidence="1" id="KW-0732">Signal</keyword>
<sequence length="598" mass="67310">MLTSPTWLASLLTCLQTLHLENCGKWQRLPLGSLGLLRKLVLIEMENATEVSIPSLEELVFIDLLRLKTCYCSLVRDLNFSLRFLNIKGCPMLEVFPLFEDCLQFEIERTSCMPRLSKVTIHDCPCLHMHNPIPLSTTVSELSIIKVSTLPMMEGSSNEMLRIGHRKSFGFCKDSEQLIALDDKVLSFHNLRFLTNLEISGCKNLTTISFEGLRQLTCLKNLTIHWCPKLLSSIDSSELTSEDMAGANRSNLPPLESLDIADCGITRKWLSLMLQHVQFLRELSLKDCEQITGLSIGEEENSRSNLMLVVDAQSGRPSRDKILHLPLNLIPSLKKVAWASDFTLHGMKEGFAKLTSLEKLYIEGDCYLDSDLAYNDGNDEHAKGRWFLPLSLEEIYVHQYSLETLKPCFPSHLTSLKKLKVIRSTSLKSLELQSCTTLEELDIDDCPSLSALEGLQSIHGLRRIQVFEAASLTYLELQSCTALEELIAHYVRGLAIPPQPQAFGTTRLPSLACIFGDFGYELCPRQERLEIDDPSILTMSFCKHLTSLQRLSIARLPEKGLPPSLEELDITMCSNELVQQCRTLASKLKVKIGGDYVN</sequence>
<proteinExistence type="predicted"/>
<protein>
    <submittedName>
        <fullName evidence="2">Uncharacterized protein</fullName>
    </submittedName>
</protein>
<reference evidence="2 3" key="1">
    <citation type="submission" date="2012-08" db="EMBL/GenBank/DDBJ databases">
        <title>Oryza genome evolution.</title>
        <authorList>
            <person name="Wing R.A."/>
        </authorList>
    </citation>
    <scope>NUCLEOTIDE SEQUENCE</scope>
</reference>
<dbReference type="eggNOG" id="KOG4210">
    <property type="taxonomic scope" value="Eukaryota"/>
</dbReference>
<accession>A0A0D9W9N9</accession>
<dbReference type="Proteomes" id="UP000032180">
    <property type="component" value="Chromosome 4"/>
</dbReference>
<dbReference type="Gramene" id="LPERR04G21280.2">
    <property type="protein sequence ID" value="LPERR04G21280.2"/>
    <property type="gene ID" value="LPERR04G21280"/>
</dbReference>
<dbReference type="PANTHER" id="PTHR36766">
    <property type="entry name" value="PLANT BROAD-SPECTRUM MILDEW RESISTANCE PROTEIN RPW8"/>
    <property type="match status" value="1"/>
</dbReference>
<dbReference type="AlphaFoldDB" id="A0A0D9W9N9"/>
<feature type="chain" id="PRO_5002348796" evidence="1">
    <location>
        <begin position="21"/>
        <end position="598"/>
    </location>
</feature>
<dbReference type="PANTHER" id="PTHR36766:SF30">
    <property type="entry name" value="TIR-NBS TYPE DISEASE RESISTANCE PROTEIN-RELATED"/>
    <property type="match status" value="1"/>
</dbReference>
<feature type="signal peptide" evidence="1">
    <location>
        <begin position="1"/>
        <end position="20"/>
    </location>
</feature>
<reference evidence="2" key="3">
    <citation type="submission" date="2015-04" db="UniProtKB">
        <authorList>
            <consortium name="EnsemblPlants"/>
        </authorList>
    </citation>
    <scope>IDENTIFICATION</scope>
</reference>
<dbReference type="InterPro" id="IPR032675">
    <property type="entry name" value="LRR_dom_sf"/>
</dbReference>
<organism evidence="2 3">
    <name type="scientific">Leersia perrieri</name>
    <dbReference type="NCBI Taxonomy" id="77586"/>
    <lineage>
        <taxon>Eukaryota</taxon>
        <taxon>Viridiplantae</taxon>
        <taxon>Streptophyta</taxon>
        <taxon>Embryophyta</taxon>
        <taxon>Tracheophyta</taxon>
        <taxon>Spermatophyta</taxon>
        <taxon>Magnoliopsida</taxon>
        <taxon>Liliopsida</taxon>
        <taxon>Poales</taxon>
        <taxon>Poaceae</taxon>
        <taxon>BOP clade</taxon>
        <taxon>Oryzoideae</taxon>
        <taxon>Oryzeae</taxon>
        <taxon>Oryzinae</taxon>
        <taxon>Leersia</taxon>
    </lineage>
</organism>
<dbReference type="HOGENOM" id="CLU_000837_36_0_1"/>